<keyword evidence="8 9" id="KW-0472">Membrane</keyword>
<evidence type="ECO:0000256" key="2">
    <source>
        <dbReference type="ARBA" id="ARBA00004614"/>
    </source>
</evidence>
<keyword evidence="5" id="KW-0732">Signal</keyword>
<comment type="function">
    <text evidence="1 9">Involved in the early part of the secretory pathway.</text>
</comment>
<dbReference type="EMBL" id="NIVC01003632">
    <property type="protein sequence ID" value="PAA50453.1"/>
    <property type="molecule type" value="Genomic_DNA"/>
</dbReference>
<evidence type="ECO:0000256" key="6">
    <source>
        <dbReference type="ARBA" id="ARBA00022989"/>
    </source>
</evidence>
<dbReference type="STRING" id="282301.A0A267DMB9"/>
<keyword evidence="4 9" id="KW-0812">Transmembrane</keyword>
<dbReference type="InterPro" id="IPR042863">
    <property type="entry name" value="Kish-B"/>
</dbReference>
<dbReference type="PANTHER" id="PTHR46815">
    <property type="entry name" value="PROTEIN KISH-B"/>
    <property type="match status" value="1"/>
</dbReference>
<name>A0A267DMB9_9PLAT</name>
<dbReference type="InterPro" id="IPR009653">
    <property type="entry name" value="Ksh1"/>
</dbReference>
<proteinExistence type="inferred from homology"/>
<evidence type="ECO:0000256" key="4">
    <source>
        <dbReference type="ARBA" id="ARBA00022692"/>
    </source>
</evidence>
<evidence type="ECO:0000256" key="9">
    <source>
        <dbReference type="RuleBase" id="RU910717"/>
    </source>
</evidence>
<accession>A0A267DMB9</accession>
<evidence type="ECO:0000256" key="3">
    <source>
        <dbReference type="ARBA" id="ARBA00008961"/>
    </source>
</evidence>
<dbReference type="GO" id="GO:0000139">
    <property type="term" value="C:Golgi membrane"/>
    <property type="evidence" value="ECO:0007669"/>
    <property type="project" value="UniProtKB-SubCell"/>
</dbReference>
<keyword evidence="7" id="KW-0333">Golgi apparatus</keyword>
<reference evidence="10 11" key="1">
    <citation type="submission" date="2017-06" db="EMBL/GenBank/DDBJ databases">
        <title>A platform for efficient transgenesis in Macrostomum lignano, a flatworm model organism for stem cell research.</title>
        <authorList>
            <person name="Berezikov E."/>
        </authorList>
    </citation>
    <scope>NUCLEOTIDE SEQUENCE [LARGE SCALE GENOMIC DNA]</scope>
    <source>
        <strain evidence="10">DV1</strain>
        <tissue evidence="10">Whole organism</tissue>
    </source>
</reference>
<evidence type="ECO:0000256" key="5">
    <source>
        <dbReference type="ARBA" id="ARBA00022729"/>
    </source>
</evidence>
<dbReference type="OrthoDB" id="10034655at2759"/>
<dbReference type="Pfam" id="PF06842">
    <property type="entry name" value="DUF1242"/>
    <property type="match status" value="1"/>
</dbReference>
<dbReference type="PANTHER" id="PTHR46815:SF1">
    <property type="entry name" value="PROTEIN KISH-B"/>
    <property type="match status" value="1"/>
</dbReference>
<dbReference type="AlphaFoldDB" id="A0A267DMB9"/>
<comment type="caution">
    <text evidence="9">Lacks conserved residue(s) required for the propagation of feature annotation.</text>
</comment>
<feature type="transmembrane region" description="Helical" evidence="9">
    <location>
        <begin position="6"/>
        <end position="24"/>
    </location>
</feature>
<sequence length="74" mass="8409">MTNIYSFDGVLVAMLLFICTCAYMKRVPKLKDWCFTDKSGIWGVLYKAAVIGIRLHVPVSVCCLLMAVYVIFLR</sequence>
<protein>
    <recommendedName>
        <fullName evidence="9">Protein kish</fullName>
    </recommendedName>
</protein>
<comment type="subcellular location">
    <subcellularLocation>
        <location evidence="2">Golgi apparatus membrane</location>
        <topology evidence="2">Single-pass type I membrane protein</topology>
    </subcellularLocation>
</comment>
<feature type="transmembrane region" description="Helical" evidence="9">
    <location>
        <begin position="44"/>
        <end position="72"/>
    </location>
</feature>
<evidence type="ECO:0000313" key="11">
    <source>
        <dbReference type="Proteomes" id="UP000215902"/>
    </source>
</evidence>
<comment type="similarity">
    <text evidence="3 9">Belongs to the KISH family.</text>
</comment>
<evidence type="ECO:0000313" key="10">
    <source>
        <dbReference type="EMBL" id="PAA50453.1"/>
    </source>
</evidence>
<evidence type="ECO:0000256" key="1">
    <source>
        <dbReference type="ARBA" id="ARBA00002154"/>
    </source>
</evidence>
<evidence type="ECO:0000256" key="7">
    <source>
        <dbReference type="ARBA" id="ARBA00023034"/>
    </source>
</evidence>
<evidence type="ECO:0000256" key="8">
    <source>
        <dbReference type="ARBA" id="ARBA00023136"/>
    </source>
</evidence>
<gene>
    <name evidence="10" type="ORF">BOX15_Mlig028537g1</name>
</gene>
<keyword evidence="6 9" id="KW-1133">Transmembrane helix</keyword>
<keyword evidence="11" id="KW-1185">Reference proteome</keyword>
<dbReference type="Proteomes" id="UP000215902">
    <property type="component" value="Unassembled WGS sequence"/>
</dbReference>
<organism evidence="10 11">
    <name type="scientific">Macrostomum lignano</name>
    <dbReference type="NCBI Taxonomy" id="282301"/>
    <lineage>
        <taxon>Eukaryota</taxon>
        <taxon>Metazoa</taxon>
        <taxon>Spiralia</taxon>
        <taxon>Lophotrochozoa</taxon>
        <taxon>Platyhelminthes</taxon>
        <taxon>Rhabditophora</taxon>
        <taxon>Macrostomorpha</taxon>
        <taxon>Macrostomida</taxon>
        <taxon>Macrostomidae</taxon>
        <taxon>Macrostomum</taxon>
    </lineage>
</organism>
<comment type="caution">
    <text evidence="10">The sequence shown here is derived from an EMBL/GenBank/DDBJ whole genome shotgun (WGS) entry which is preliminary data.</text>
</comment>